<evidence type="ECO:0000256" key="5">
    <source>
        <dbReference type="SAM" id="MobiDB-lite"/>
    </source>
</evidence>
<evidence type="ECO:0000259" key="6">
    <source>
        <dbReference type="PROSITE" id="PS51918"/>
    </source>
</evidence>
<keyword evidence="8" id="KW-1185">Reference proteome</keyword>
<keyword evidence="3" id="KW-0408">Iron</keyword>
<dbReference type="SMART" id="SM00729">
    <property type="entry name" value="Elp3"/>
    <property type="match status" value="1"/>
</dbReference>
<feature type="domain" description="Radical SAM core" evidence="6">
    <location>
        <begin position="16"/>
        <end position="237"/>
    </location>
</feature>
<dbReference type="SUPFAM" id="SSF102114">
    <property type="entry name" value="Radical SAM enzymes"/>
    <property type="match status" value="1"/>
</dbReference>
<dbReference type="RefSeq" id="WP_218039304.1">
    <property type="nucleotide sequence ID" value="NZ_BLIR01000001.1"/>
</dbReference>
<evidence type="ECO:0000256" key="1">
    <source>
        <dbReference type="ARBA" id="ARBA00022691"/>
    </source>
</evidence>
<feature type="region of interest" description="Disordered" evidence="5">
    <location>
        <begin position="381"/>
        <end position="403"/>
    </location>
</feature>
<accession>A0A640UQZ0</accession>
<name>A0A640UQZ0_9ACTN</name>
<dbReference type="PANTHER" id="PTHR43273:SF8">
    <property type="entry name" value="RADICAL SAM DOMAIN PROTEIN"/>
    <property type="match status" value="1"/>
</dbReference>
<gene>
    <name evidence="7" type="ORF">Stube_27600</name>
</gene>
<dbReference type="GO" id="GO:0016491">
    <property type="term" value="F:oxidoreductase activity"/>
    <property type="evidence" value="ECO:0007669"/>
    <property type="project" value="InterPro"/>
</dbReference>
<dbReference type="GO" id="GO:0046872">
    <property type="term" value="F:metal ion binding"/>
    <property type="evidence" value="ECO:0007669"/>
    <property type="project" value="UniProtKB-KW"/>
</dbReference>
<dbReference type="InterPro" id="IPR058240">
    <property type="entry name" value="rSAM_sf"/>
</dbReference>
<dbReference type="Proteomes" id="UP000431826">
    <property type="component" value="Unassembled WGS sequence"/>
</dbReference>
<dbReference type="CDD" id="cd01335">
    <property type="entry name" value="Radical_SAM"/>
    <property type="match status" value="1"/>
</dbReference>
<comment type="caution">
    <text evidence="7">The sequence shown here is derived from an EMBL/GenBank/DDBJ whole genome shotgun (WGS) entry which is preliminary data.</text>
</comment>
<dbReference type="EMBL" id="BLIR01000001">
    <property type="protein sequence ID" value="GFE38087.1"/>
    <property type="molecule type" value="Genomic_DNA"/>
</dbReference>
<dbReference type="GO" id="GO:0051536">
    <property type="term" value="F:iron-sulfur cluster binding"/>
    <property type="evidence" value="ECO:0007669"/>
    <property type="project" value="UniProtKB-KW"/>
</dbReference>
<dbReference type="PROSITE" id="PS51918">
    <property type="entry name" value="RADICAL_SAM"/>
    <property type="match status" value="1"/>
</dbReference>
<dbReference type="InterPro" id="IPR023867">
    <property type="entry name" value="Sulphatase_maturase_rSAM"/>
</dbReference>
<dbReference type="SFLD" id="SFLDS00029">
    <property type="entry name" value="Radical_SAM"/>
    <property type="match status" value="1"/>
</dbReference>
<dbReference type="Pfam" id="PF04055">
    <property type="entry name" value="Radical_SAM"/>
    <property type="match status" value="1"/>
</dbReference>
<proteinExistence type="predicted"/>
<organism evidence="7 8">
    <name type="scientific">Streptomyces tubercidicus</name>
    <dbReference type="NCBI Taxonomy" id="47759"/>
    <lineage>
        <taxon>Bacteria</taxon>
        <taxon>Bacillati</taxon>
        <taxon>Actinomycetota</taxon>
        <taxon>Actinomycetes</taxon>
        <taxon>Kitasatosporales</taxon>
        <taxon>Streptomycetaceae</taxon>
        <taxon>Streptomyces</taxon>
    </lineage>
</organism>
<dbReference type="GeneID" id="96283878"/>
<evidence type="ECO:0000256" key="4">
    <source>
        <dbReference type="ARBA" id="ARBA00023014"/>
    </source>
</evidence>
<dbReference type="SFLD" id="SFLDG01067">
    <property type="entry name" value="SPASM/twitch_domain_containing"/>
    <property type="match status" value="1"/>
</dbReference>
<dbReference type="AlphaFoldDB" id="A0A640UQZ0"/>
<keyword evidence="2" id="KW-0479">Metal-binding</keyword>
<keyword evidence="1" id="KW-0949">S-adenosyl-L-methionine</keyword>
<dbReference type="PANTHER" id="PTHR43273">
    <property type="entry name" value="ANAEROBIC SULFATASE-MATURATING ENZYME HOMOLOG ASLB-RELATED"/>
    <property type="match status" value="1"/>
</dbReference>
<keyword evidence="4" id="KW-0411">Iron-sulfur</keyword>
<evidence type="ECO:0000313" key="7">
    <source>
        <dbReference type="EMBL" id="GFE38087.1"/>
    </source>
</evidence>
<sequence>MLSHSLQWRSRYQQRFASPQTVVVQPTTWCNLDCRYCYLPFRKLKHQMPEELAHALAQQVAQFEDNDHPIGIVWHGGEPLAVGQQKFAALLAPFEALRREGRIRHYVQTNATTLTDTWCDLLAAYDVRVGVSIDGPAAVNSARVDLRGKPAFDRTLRGIKHLREHGIPFSVISVVGTDGITMPEELLEFLATLGCRSAGFNIEEIEGANTDRPTPTPVQAEEFWRRTLAWTREHGGTFTVREVQRLAEYLQLIRTGQKADWDQPLAEIVHGAYRLRYVRDFLTGLDRCQAECEFFDFCRGAQASNRFFERQPRHHRDQLLPGLPAGPGLGPVRPRNEGGNCMTVLDTLTTSDAPIVMELTATHDAQPQTVVEARWDNRPTWDNWAKSPAPFDNRPTWDNWNKR</sequence>
<protein>
    <recommendedName>
        <fullName evidence="6">Radical SAM core domain-containing protein</fullName>
    </recommendedName>
</protein>
<dbReference type="InterPro" id="IPR013785">
    <property type="entry name" value="Aldolase_TIM"/>
</dbReference>
<evidence type="ECO:0000313" key="8">
    <source>
        <dbReference type="Proteomes" id="UP000431826"/>
    </source>
</evidence>
<dbReference type="NCBIfam" id="NF041721">
    <property type="entry name" value="phane_AmcA_1"/>
    <property type="match status" value="1"/>
</dbReference>
<dbReference type="InterPro" id="IPR006638">
    <property type="entry name" value="Elp3/MiaA/NifB-like_rSAM"/>
</dbReference>
<dbReference type="Gene3D" id="3.20.20.70">
    <property type="entry name" value="Aldolase class I"/>
    <property type="match status" value="1"/>
</dbReference>
<reference evidence="7 8" key="1">
    <citation type="submission" date="2019-12" db="EMBL/GenBank/DDBJ databases">
        <title>Whole genome shotgun sequence of Streptomyces tubercidicus NBRC 13090.</title>
        <authorList>
            <person name="Ichikawa N."/>
            <person name="Kimura A."/>
            <person name="Kitahashi Y."/>
            <person name="Komaki H."/>
            <person name="Tamura T."/>
        </authorList>
    </citation>
    <scope>NUCLEOTIDE SEQUENCE [LARGE SCALE GENOMIC DNA]</scope>
    <source>
        <strain evidence="7 8">NBRC 13090</strain>
    </source>
</reference>
<evidence type="ECO:0000256" key="3">
    <source>
        <dbReference type="ARBA" id="ARBA00023004"/>
    </source>
</evidence>
<dbReference type="InterPro" id="IPR007197">
    <property type="entry name" value="rSAM"/>
</dbReference>
<evidence type="ECO:0000256" key="2">
    <source>
        <dbReference type="ARBA" id="ARBA00022723"/>
    </source>
</evidence>